<dbReference type="EMBL" id="ML210523">
    <property type="protein sequence ID" value="TFK17361.1"/>
    <property type="molecule type" value="Genomic_DNA"/>
</dbReference>
<evidence type="ECO:0008006" key="3">
    <source>
        <dbReference type="Google" id="ProtNLM"/>
    </source>
</evidence>
<dbReference type="OrthoDB" id="2668963at2759"/>
<dbReference type="Proteomes" id="UP000307440">
    <property type="component" value="Unassembled WGS sequence"/>
</dbReference>
<organism evidence="1 2">
    <name type="scientific">Coprinopsis marcescibilis</name>
    <name type="common">Agaric fungus</name>
    <name type="synonym">Psathyrella marcescibilis</name>
    <dbReference type="NCBI Taxonomy" id="230819"/>
    <lineage>
        <taxon>Eukaryota</taxon>
        <taxon>Fungi</taxon>
        <taxon>Dikarya</taxon>
        <taxon>Basidiomycota</taxon>
        <taxon>Agaricomycotina</taxon>
        <taxon>Agaricomycetes</taxon>
        <taxon>Agaricomycetidae</taxon>
        <taxon>Agaricales</taxon>
        <taxon>Agaricineae</taxon>
        <taxon>Psathyrellaceae</taxon>
        <taxon>Coprinopsis</taxon>
    </lineage>
</organism>
<name>A0A5C3KBM9_COPMA</name>
<sequence length="80" mass="9430">NRGTSIQEFNTSKCWLTKEEEKEVVNSALEFAAWGQPWSYIHLKEQVDMILCARLGKKFPPGVVGEWWTHWFVEHHSEQL</sequence>
<dbReference type="AlphaFoldDB" id="A0A5C3KBM9"/>
<gene>
    <name evidence="1" type="ORF">FA15DRAFT_552371</name>
</gene>
<evidence type="ECO:0000313" key="1">
    <source>
        <dbReference type="EMBL" id="TFK17361.1"/>
    </source>
</evidence>
<proteinExistence type="predicted"/>
<reference evidence="1 2" key="1">
    <citation type="journal article" date="2019" name="Nat. Ecol. Evol.">
        <title>Megaphylogeny resolves global patterns of mushroom evolution.</title>
        <authorList>
            <person name="Varga T."/>
            <person name="Krizsan K."/>
            <person name="Foldi C."/>
            <person name="Dima B."/>
            <person name="Sanchez-Garcia M."/>
            <person name="Sanchez-Ramirez S."/>
            <person name="Szollosi G.J."/>
            <person name="Szarkandi J.G."/>
            <person name="Papp V."/>
            <person name="Albert L."/>
            <person name="Andreopoulos W."/>
            <person name="Angelini C."/>
            <person name="Antonin V."/>
            <person name="Barry K.W."/>
            <person name="Bougher N.L."/>
            <person name="Buchanan P."/>
            <person name="Buyck B."/>
            <person name="Bense V."/>
            <person name="Catcheside P."/>
            <person name="Chovatia M."/>
            <person name="Cooper J."/>
            <person name="Damon W."/>
            <person name="Desjardin D."/>
            <person name="Finy P."/>
            <person name="Geml J."/>
            <person name="Haridas S."/>
            <person name="Hughes K."/>
            <person name="Justo A."/>
            <person name="Karasinski D."/>
            <person name="Kautmanova I."/>
            <person name="Kiss B."/>
            <person name="Kocsube S."/>
            <person name="Kotiranta H."/>
            <person name="LaButti K.M."/>
            <person name="Lechner B.E."/>
            <person name="Liimatainen K."/>
            <person name="Lipzen A."/>
            <person name="Lukacs Z."/>
            <person name="Mihaltcheva S."/>
            <person name="Morgado L.N."/>
            <person name="Niskanen T."/>
            <person name="Noordeloos M.E."/>
            <person name="Ohm R.A."/>
            <person name="Ortiz-Santana B."/>
            <person name="Ovrebo C."/>
            <person name="Racz N."/>
            <person name="Riley R."/>
            <person name="Savchenko A."/>
            <person name="Shiryaev A."/>
            <person name="Soop K."/>
            <person name="Spirin V."/>
            <person name="Szebenyi C."/>
            <person name="Tomsovsky M."/>
            <person name="Tulloss R.E."/>
            <person name="Uehling J."/>
            <person name="Grigoriev I.V."/>
            <person name="Vagvolgyi C."/>
            <person name="Papp T."/>
            <person name="Martin F.M."/>
            <person name="Miettinen O."/>
            <person name="Hibbett D.S."/>
            <person name="Nagy L.G."/>
        </authorList>
    </citation>
    <scope>NUCLEOTIDE SEQUENCE [LARGE SCALE GENOMIC DNA]</scope>
    <source>
        <strain evidence="1 2">CBS 121175</strain>
    </source>
</reference>
<evidence type="ECO:0000313" key="2">
    <source>
        <dbReference type="Proteomes" id="UP000307440"/>
    </source>
</evidence>
<feature type="non-terminal residue" evidence="1">
    <location>
        <position position="80"/>
    </location>
</feature>
<protein>
    <recommendedName>
        <fullName evidence="3">HTH CENPB-type domain-containing protein</fullName>
    </recommendedName>
</protein>
<keyword evidence="2" id="KW-1185">Reference proteome</keyword>
<feature type="non-terminal residue" evidence="1">
    <location>
        <position position="1"/>
    </location>
</feature>
<accession>A0A5C3KBM9</accession>